<dbReference type="Pfam" id="PF02014">
    <property type="entry name" value="Reeler"/>
    <property type="match status" value="1"/>
</dbReference>
<dbReference type="Gene3D" id="2.60.40.4060">
    <property type="entry name" value="Reeler domain"/>
    <property type="match status" value="1"/>
</dbReference>
<feature type="compositionally biased region" description="Low complexity" evidence="1">
    <location>
        <begin position="196"/>
        <end position="209"/>
    </location>
</feature>
<feature type="domain" description="Reelin" evidence="2">
    <location>
        <begin position="21"/>
        <end position="121"/>
    </location>
</feature>
<feature type="region of interest" description="Disordered" evidence="1">
    <location>
        <begin position="141"/>
        <end position="209"/>
    </location>
</feature>
<evidence type="ECO:0000259" key="2">
    <source>
        <dbReference type="Pfam" id="PF02014"/>
    </source>
</evidence>
<reference evidence="3 4" key="1">
    <citation type="journal article" date="2015" name="Genome Biol. Evol.">
        <title>Phylogenomic analyses indicate that early fungi evolved digesting cell walls of algal ancestors of land plants.</title>
        <authorList>
            <person name="Chang Y."/>
            <person name="Wang S."/>
            <person name="Sekimoto S."/>
            <person name="Aerts A.L."/>
            <person name="Choi C."/>
            <person name="Clum A."/>
            <person name="LaButti K.M."/>
            <person name="Lindquist E.A."/>
            <person name="Yee Ngan C."/>
            <person name="Ohm R.A."/>
            <person name="Salamov A.A."/>
            <person name="Grigoriev I.V."/>
            <person name="Spatafora J.W."/>
            <person name="Berbee M.L."/>
        </authorList>
    </citation>
    <scope>NUCLEOTIDE SEQUENCE [LARGE SCALE GENOMIC DNA]</scope>
    <source>
        <strain evidence="3 4">JEL478</strain>
    </source>
</reference>
<dbReference type="EMBL" id="KQ965814">
    <property type="protein sequence ID" value="KXS10782.1"/>
    <property type="molecule type" value="Genomic_DNA"/>
</dbReference>
<proteinExistence type="predicted"/>
<dbReference type="InterPro" id="IPR042307">
    <property type="entry name" value="Reeler_sf"/>
</dbReference>
<gene>
    <name evidence="3" type="ORF">M427DRAFT_148324</name>
</gene>
<feature type="compositionally biased region" description="Basic residues" evidence="1">
    <location>
        <begin position="184"/>
        <end position="195"/>
    </location>
</feature>
<feature type="compositionally biased region" description="Low complexity" evidence="1">
    <location>
        <begin position="150"/>
        <end position="183"/>
    </location>
</feature>
<accession>A0A139A1Y6</accession>
<dbReference type="InterPro" id="IPR002861">
    <property type="entry name" value="Reeler_dom"/>
</dbReference>
<dbReference type="OrthoDB" id="10429069at2759"/>
<evidence type="ECO:0000313" key="3">
    <source>
        <dbReference type="EMBL" id="KXS10782.1"/>
    </source>
</evidence>
<organism evidence="3 4">
    <name type="scientific">Gonapodya prolifera (strain JEL478)</name>
    <name type="common">Monoblepharis prolifera</name>
    <dbReference type="NCBI Taxonomy" id="1344416"/>
    <lineage>
        <taxon>Eukaryota</taxon>
        <taxon>Fungi</taxon>
        <taxon>Fungi incertae sedis</taxon>
        <taxon>Chytridiomycota</taxon>
        <taxon>Chytridiomycota incertae sedis</taxon>
        <taxon>Monoblepharidomycetes</taxon>
        <taxon>Monoblepharidales</taxon>
        <taxon>Gonapodyaceae</taxon>
        <taxon>Gonapodya</taxon>
    </lineage>
</organism>
<protein>
    <recommendedName>
        <fullName evidence="2">Reelin domain-containing protein</fullName>
    </recommendedName>
</protein>
<evidence type="ECO:0000256" key="1">
    <source>
        <dbReference type="SAM" id="MobiDB-lite"/>
    </source>
</evidence>
<dbReference type="AlphaFoldDB" id="A0A139A1Y6"/>
<dbReference type="Proteomes" id="UP000070544">
    <property type="component" value="Unassembled WGS sequence"/>
</dbReference>
<sequence>MQGPHGTGVAPRATMKATAGQNGYQIALTGIQSYKGLIMWVRDAAGTQHVGQFTIPPNIGLRGKDCTAMSGASSGNLSTVGHFMANTKTTLSFTWTPDAAVTSGMQLIAEAVVVENDEEVWYTANPGMFIAGTVPVTANPAPAPAPAAPAPAASPVAAQPVPAPAPAAVATPAPAAAASATPAKQKKTKKPKKAKPTPAAAATATMEDD</sequence>
<evidence type="ECO:0000313" key="4">
    <source>
        <dbReference type="Proteomes" id="UP000070544"/>
    </source>
</evidence>
<keyword evidence="4" id="KW-1185">Reference proteome</keyword>
<name>A0A139A1Y6_GONPJ</name>